<reference evidence="1 2" key="1">
    <citation type="submission" date="2018-11" db="EMBL/GenBank/DDBJ databases">
        <authorList>
            <consortium name="Pathogen Informatics"/>
        </authorList>
    </citation>
    <scope>NUCLEOTIDE SEQUENCE [LARGE SCALE GENOMIC DNA]</scope>
</reference>
<dbReference type="AlphaFoldDB" id="A0A3P6TRE3"/>
<proteinExistence type="predicted"/>
<gene>
    <name evidence="1" type="ORF">DILT_LOCUS3781</name>
</gene>
<dbReference type="EMBL" id="UYRU01044254">
    <property type="protein sequence ID" value="VDK85903.1"/>
    <property type="molecule type" value="Genomic_DNA"/>
</dbReference>
<accession>A0A3P6TRE3</accession>
<organism evidence="1 2">
    <name type="scientific">Dibothriocephalus latus</name>
    <name type="common">Fish tapeworm</name>
    <name type="synonym">Diphyllobothrium latum</name>
    <dbReference type="NCBI Taxonomy" id="60516"/>
    <lineage>
        <taxon>Eukaryota</taxon>
        <taxon>Metazoa</taxon>
        <taxon>Spiralia</taxon>
        <taxon>Lophotrochozoa</taxon>
        <taxon>Platyhelminthes</taxon>
        <taxon>Cestoda</taxon>
        <taxon>Eucestoda</taxon>
        <taxon>Diphyllobothriidea</taxon>
        <taxon>Diphyllobothriidae</taxon>
        <taxon>Dibothriocephalus</taxon>
    </lineage>
</organism>
<dbReference type="Proteomes" id="UP000281553">
    <property type="component" value="Unassembled WGS sequence"/>
</dbReference>
<sequence>MENVSETVARLLQLLGIGVAHTPKATMRSKCPPSRAETANVAYRVQYSSCEANYIEETGKRLQTCKSEHASAVRRMGQLSLVAEHCASTGHAFTFEDGKILGRGSEQAAKEALEA</sequence>
<evidence type="ECO:0000313" key="1">
    <source>
        <dbReference type="EMBL" id="VDK85903.1"/>
    </source>
</evidence>
<keyword evidence="2" id="KW-1185">Reference proteome</keyword>
<evidence type="ECO:0000313" key="2">
    <source>
        <dbReference type="Proteomes" id="UP000281553"/>
    </source>
</evidence>
<dbReference type="OrthoDB" id="8963429at2759"/>
<name>A0A3P6TRE3_DIBLA</name>
<protein>
    <submittedName>
        <fullName evidence="1">Uncharacterized protein</fullName>
    </submittedName>
</protein>